<keyword evidence="7" id="KW-0788">Thiol protease</keyword>
<dbReference type="PROSITE" id="PS00973">
    <property type="entry name" value="USP_2"/>
    <property type="match status" value="1"/>
</dbReference>
<evidence type="ECO:0000259" key="12">
    <source>
        <dbReference type="PROSITE" id="PS50271"/>
    </source>
</evidence>
<evidence type="ECO:0000313" key="13">
    <source>
        <dbReference type="EMBL" id="TKR93788.1"/>
    </source>
</evidence>
<dbReference type="EMBL" id="AZBU02000002">
    <property type="protein sequence ID" value="TKR93788.1"/>
    <property type="molecule type" value="Genomic_DNA"/>
</dbReference>
<dbReference type="InterPro" id="IPR018200">
    <property type="entry name" value="USP_CS"/>
</dbReference>
<dbReference type="SUPFAM" id="SSF57850">
    <property type="entry name" value="RING/U-box"/>
    <property type="match status" value="1"/>
</dbReference>
<evidence type="ECO:0000256" key="9">
    <source>
        <dbReference type="PROSITE-ProRule" id="PRU00502"/>
    </source>
</evidence>
<dbReference type="OrthoDB" id="361536at2759"/>
<dbReference type="Gene3D" id="1.10.8.10">
    <property type="entry name" value="DNA helicase RuvA subunit, C-terminal domain"/>
    <property type="match status" value="2"/>
</dbReference>
<reference evidence="13 14" key="1">
    <citation type="journal article" date="2015" name="Genome Biol.">
        <title>Comparative genomics of Steinernema reveals deeply conserved gene regulatory networks.</title>
        <authorList>
            <person name="Dillman A.R."/>
            <person name="Macchietto M."/>
            <person name="Porter C.F."/>
            <person name="Rogers A."/>
            <person name="Williams B."/>
            <person name="Antoshechkin I."/>
            <person name="Lee M.M."/>
            <person name="Goodwin Z."/>
            <person name="Lu X."/>
            <person name="Lewis E.E."/>
            <person name="Goodrich-Blair H."/>
            <person name="Stock S.P."/>
            <person name="Adams B.J."/>
            <person name="Sternberg P.W."/>
            <person name="Mortazavi A."/>
        </authorList>
    </citation>
    <scope>NUCLEOTIDE SEQUENCE [LARGE SCALE GENOMIC DNA]</scope>
    <source>
        <strain evidence="13 14">ALL</strain>
    </source>
</reference>
<gene>
    <name evidence="13" type="ORF">L596_008183</name>
</gene>
<dbReference type="GO" id="GO:0008270">
    <property type="term" value="F:zinc ion binding"/>
    <property type="evidence" value="ECO:0007669"/>
    <property type="project" value="UniProtKB-KW"/>
</dbReference>
<dbReference type="SUPFAM" id="SSF46934">
    <property type="entry name" value="UBA-like"/>
    <property type="match status" value="1"/>
</dbReference>
<reference evidence="13 14" key="2">
    <citation type="journal article" date="2019" name="G3 (Bethesda)">
        <title>Hybrid Assembly of the Genome of the Entomopathogenic Nematode Steinernema carpocapsae Identifies the X-Chromosome.</title>
        <authorList>
            <person name="Serra L."/>
            <person name="Macchietto M."/>
            <person name="Macias-Munoz A."/>
            <person name="McGill C.J."/>
            <person name="Rodriguez I.M."/>
            <person name="Rodriguez B."/>
            <person name="Murad R."/>
            <person name="Mortazavi A."/>
        </authorList>
    </citation>
    <scope>NUCLEOTIDE SEQUENCE [LARGE SCALE GENOMIC DNA]</scope>
    <source>
        <strain evidence="13 14">ALL</strain>
    </source>
</reference>
<evidence type="ECO:0000313" key="14">
    <source>
        <dbReference type="Proteomes" id="UP000298663"/>
    </source>
</evidence>
<evidence type="ECO:0000256" key="1">
    <source>
        <dbReference type="ARBA" id="ARBA00000707"/>
    </source>
</evidence>
<feature type="domain" description="USP" evidence="11">
    <location>
        <begin position="110"/>
        <end position="564"/>
    </location>
</feature>
<comment type="caution">
    <text evidence="13">The sequence shown here is derived from an EMBL/GenBank/DDBJ whole genome shotgun (WGS) entry which is preliminary data.</text>
</comment>
<dbReference type="GO" id="GO:0005829">
    <property type="term" value="C:cytosol"/>
    <property type="evidence" value="ECO:0007669"/>
    <property type="project" value="TreeGrafter"/>
</dbReference>
<dbReference type="InterPro" id="IPR001394">
    <property type="entry name" value="Peptidase_C19_UCH"/>
</dbReference>
<dbReference type="AlphaFoldDB" id="A0A4U5PBS9"/>
<evidence type="ECO:0000259" key="11">
    <source>
        <dbReference type="PROSITE" id="PS50235"/>
    </source>
</evidence>
<proteinExistence type="inferred from homology"/>
<dbReference type="InterPro" id="IPR050164">
    <property type="entry name" value="Peptidase_C19"/>
</dbReference>
<dbReference type="GO" id="GO:0005634">
    <property type="term" value="C:nucleus"/>
    <property type="evidence" value="ECO:0007669"/>
    <property type="project" value="TreeGrafter"/>
</dbReference>
<dbReference type="InterPro" id="IPR001607">
    <property type="entry name" value="Znf_UBP"/>
</dbReference>
<dbReference type="PROSITE" id="PS50030">
    <property type="entry name" value="UBA"/>
    <property type="match status" value="1"/>
</dbReference>
<evidence type="ECO:0000256" key="5">
    <source>
        <dbReference type="ARBA" id="ARBA00022723"/>
    </source>
</evidence>
<dbReference type="SMART" id="SM00165">
    <property type="entry name" value="UBA"/>
    <property type="match status" value="2"/>
</dbReference>
<evidence type="ECO:0000259" key="10">
    <source>
        <dbReference type="PROSITE" id="PS50030"/>
    </source>
</evidence>
<dbReference type="PROSITE" id="PS50271">
    <property type="entry name" value="ZF_UBP"/>
    <property type="match status" value="1"/>
</dbReference>
<comment type="catalytic activity">
    <reaction evidence="1">
        <text>Thiol-dependent hydrolysis of ester, thioester, amide, peptide and isopeptide bonds formed by the C-terminal Gly of ubiquitin (a 76-residue protein attached to proteins as an intracellular targeting signal).</text>
        <dbReference type="EC" id="3.4.19.12"/>
    </reaction>
</comment>
<dbReference type="InterPro" id="IPR038765">
    <property type="entry name" value="Papain-like_cys_pep_sf"/>
</dbReference>
<dbReference type="STRING" id="34508.A0A4U5PBS9"/>
<evidence type="ECO:0000256" key="3">
    <source>
        <dbReference type="ARBA" id="ARBA00012759"/>
    </source>
</evidence>
<dbReference type="GO" id="GO:0006508">
    <property type="term" value="P:proteolysis"/>
    <property type="evidence" value="ECO:0007669"/>
    <property type="project" value="UniProtKB-KW"/>
</dbReference>
<evidence type="ECO:0000256" key="4">
    <source>
        <dbReference type="ARBA" id="ARBA00022670"/>
    </source>
</evidence>
<name>A0A4U5PBS9_STECR</name>
<dbReference type="InterPro" id="IPR015940">
    <property type="entry name" value="UBA"/>
</dbReference>
<keyword evidence="7" id="KW-0378">Hydrolase</keyword>
<dbReference type="Gene3D" id="3.90.70.10">
    <property type="entry name" value="Cysteine proteinases"/>
    <property type="match status" value="1"/>
</dbReference>
<dbReference type="GO" id="GO:0016579">
    <property type="term" value="P:protein deubiquitination"/>
    <property type="evidence" value="ECO:0007669"/>
    <property type="project" value="InterPro"/>
</dbReference>
<comment type="similarity">
    <text evidence="2">Belongs to the peptidase C19 family.</text>
</comment>
<dbReference type="InterPro" id="IPR028889">
    <property type="entry name" value="USP"/>
</dbReference>
<dbReference type="GO" id="GO:0004843">
    <property type="term" value="F:cysteine-type deubiquitinase activity"/>
    <property type="evidence" value="ECO:0007669"/>
    <property type="project" value="UniProtKB-EC"/>
</dbReference>
<evidence type="ECO:0000256" key="2">
    <source>
        <dbReference type="ARBA" id="ARBA00009085"/>
    </source>
</evidence>
<evidence type="ECO:0000256" key="8">
    <source>
        <dbReference type="ARBA" id="ARBA00022833"/>
    </source>
</evidence>
<dbReference type="Gene3D" id="3.30.40.10">
    <property type="entry name" value="Zinc/RING finger domain, C3HC4 (zinc finger)"/>
    <property type="match status" value="1"/>
</dbReference>
<feature type="domain" description="UBA" evidence="10">
    <location>
        <begin position="384"/>
        <end position="425"/>
    </location>
</feature>
<dbReference type="PROSITE" id="PS50235">
    <property type="entry name" value="USP_3"/>
    <property type="match status" value="1"/>
</dbReference>
<organism evidence="13 14">
    <name type="scientific">Steinernema carpocapsae</name>
    <name type="common">Entomopathogenic nematode</name>
    <dbReference type="NCBI Taxonomy" id="34508"/>
    <lineage>
        <taxon>Eukaryota</taxon>
        <taxon>Metazoa</taxon>
        <taxon>Ecdysozoa</taxon>
        <taxon>Nematoda</taxon>
        <taxon>Chromadorea</taxon>
        <taxon>Rhabditida</taxon>
        <taxon>Tylenchina</taxon>
        <taxon>Panagrolaimomorpha</taxon>
        <taxon>Strongyloidoidea</taxon>
        <taxon>Steinernematidae</taxon>
        <taxon>Steinernema</taxon>
    </lineage>
</organism>
<dbReference type="PANTHER" id="PTHR24006:SF664">
    <property type="entry name" value="UBIQUITIN CARBOXYL-TERMINAL HYDROLASE"/>
    <property type="match status" value="1"/>
</dbReference>
<dbReference type="InterPro" id="IPR009060">
    <property type="entry name" value="UBA-like_sf"/>
</dbReference>
<dbReference type="EC" id="3.4.19.12" evidence="3"/>
<keyword evidence="8" id="KW-0862">Zinc</keyword>
<keyword evidence="6 9" id="KW-0863">Zinc-finger</keyword>
<accession>A0A4U5PBS9</accession>
<evidence type="ECO:0000256" key="7">
    <source>
        <dbReference type="ARBA" id="ARBA00022807"/>
    </source>
</evidence>
<dbReference type="Pfam" id="PF00443">
    <property type="entry name" value="UCH"/>
    <property type="match status" value="1"/>
</dbReference>
<dbReference type="PANTHER" id="PTHR24006">
    <property type="entry name" value="UBIQUITIN CARBOXYL-TERMINAL HYDROLASE"/>
    <property type="match status" value="1"/>
</dbReference>
<keyword evidence="14" id="KW-1185">Reference proteome</keyword>
<keyword evidence="4" id="KW-0645">Protease</keyword>
<dbReference type="InterPro" id="IPR013083">
    <property type="entry name" value="Znf_RING/FYVE/PHD"/>
</dbReference>
<feature type="domain" description="UBP-type" evidence="12">
    <location>
        <begin position="1"/>
        <end position="68"/>
    </location>
</feature>
<dbReference type="Pfam" id="PF00627">
    <property type="entry name" value="UBA"/>
    <property type="match status" value="1"/>
</dbReference>
<sequence length="565" mass="64369">MLSENTFAVGNSHMRTHYEVTDKKYPLVVKLGTIENGDADVYSYDASEDDAVEDPNLIKHLAHWGIDANTAKKTAKSTQEIELDLNRDWEWEKMQENGVVLEPVFGRGLTPMVNIGSSCYINSLMQTLIRIPEVVERYNDRYVEIFENSGFPKAQDEFDAQMAKVVYALLSGDYSKEGNDLNGIKPYQFRRVAGKEHPEFKTSKQQDVEEYLRHICELMEQSSYTPNPVDAIRFQTENRFEDIASGQVRYNDREDTILQMVIPMEMASEVKDEAGTVRKQVSLDMCLESTFSDSTVDDFKSPITGEVKGARNRMRMKTFPKYLFVQMKKFILENSATGVNVKKMDIEVLLDETLNLETYRGTGVADGEVLLPEEPEIQNGSKNEVNEEIVNMLLVMGFSDVACRKAVKATNNSTAEAASDWLMQHLDDPDLNTEVKNAESSSDNDDPQVQDMANMFGFPAFKIRFALKKFNNSADQAINWLFNNPDEEIPEEKKKPVVEKRFDDGHGKYSLIGMISHMGANTHCGHYVAHVKHGDRWILFNDEKVNESQRTPFGLGYVYLYKRDD</sequence>
<evidence type="ECO:0000256" key="6">
    <source>
        <dbReference type="ARBA" id="ARBA00022771"/>
    </source>
</evidence>
<protein>
    <recommendedName>
        <fullName evidence="3">ubiquitinyl hydrolase 1</fullName>
        <ecNumber evidence="3">3.4.19.12</ecNumber>
    </recommendedName>
</protein>
<dbReference type="SUPFAM" id="SSF54001">
    <property type="entry name" value="Cysteine proteinases"/>
    <property type="match status" value="1"/>
</dbReference>
<dbReference type="Proteomes" id="UP000298663">
    <property type="component" value="Unassembled WGS sequence"/>
</dbReference>
<keyword evidence="5" id="KW-0479">Metal-binding</keyword>